<feature type="compositionally biased region" description="Basic and acidic residues" evidence="1">
    <location>
        <begin position="170"/>
        <end position="180"/>
    </location>
</feature>
<protein>
    <submittedName>
        <fullName evidence="2">Uncharacterized protein</fullName>
    </submittedName>
</protein>
<name>A0A2P4YQ20_9STRA</name>
<proteinExistence type="predicted"/>
<sequence>MPEVIENQRWYPIVGWSARLHAEDPPAWCTAQQSACPSKDEQKEFVWVIYKGEDYDEEGWLYGEKFNDTLGPMTRSSVVRTRVWMGSKADEQKEVEAEVSEAENATSGREEAAVTGDTNPEWQTLFPSGKKDGEATDEAGSKTEVENTLFPSTESGEKKDNVLFPSAEDTEVKESKRGEPARSSGFFGRISSAVVSLPSSAINLAGSSSKQAVYGTVQSIKEASLFGLEMAQAATAAAISAEPQIPSAYRGRKHSTKSSDEESDSEVLSMLSKRFPDLSPVERSLVTCCEGSIPKFMSPPELTESKYCKECSIEFGMTKFRYQC</sequence>
<accession>A0A2P4YQ20</accession>
<feature type="non-terminal residue" evidence="2">
    <location>
        <position position="324"/>
    </location>
</feature>
<dbReference type="Proteomes" id="UP000237271">
    <property type="component" value="Unassembled WGS sequence"/>
</dbReference>
<feature type="compositionally biased region" description="Polar residues" evidence="1">
    <location>
        <begin position="116"/>
        <end position="126"/>
    </location>
</feature>
<organism evidence="2 3">
    <name type="scientific">Phytophthora palmivora</name>
    <dbReference type="NCBI Taxonomy" id="4796"/>
    <lineage>
        <taxon>Eukaryota</taxon>
        <taxon>Sar</taxon>
        <taxon>Stramenopiles</taxon>
        <taxon>Oomycota</taxon>
        <taxon>Peronosporomycetes</taxon>
        <taxon>Peronosporales</taxon>
        <taxon>Peronosporaceae</taxon>
        <taxon>Phytophthora</taxon>
    </lineage>
</organism>
<dbReference type="AlphaFoldDB" id="A0A2P4YQ20"/>
<dbReference type="EMBL" id="NCKW01000884">
    <property type="protein sequence ID" value="POM79915.1"/>
    <property type="molecule type" value="Genomic_DNA"/>
</dbReference>
<evidence type="ECO:0000256" key="1">
    <source>
        <dbReference type="SAM" id="MobiDB-lite"/>
    </source>
</evidence>
<dbReference type="OrthoDB" id="72441at2759"/>
<gene>
    <name evidence="2" type="ORF">PHPALM_2313</name>
</gene>
<feature type="region of interest" description="Disordered" evidence="1">
    <location>
        <begin position="88"/>
        <end position="184"/>
    </location>
</feature>
<reference evidence="2 3" key="1">
    <citation type="journal article" date="2017" name="Genome Biol. Evol.">
        <title>Phytophthora megakarya and P. palmivora, closely related causal agents of cacao black pod rot, underwent increases in genome sizes and gene numbers by different mechanisms.</title>
        <authorList>
            <person name="Ali S.S."/>
            <person name="Shao J."/>
            <person name="Lary D.J."/>
            <person name="Kronmiller B."/>
            <person name="Shen D."/>
            <person name="Strem M.D."/>
            <person name="Amoako-Attah I."/>
            <person name="Akrofi A.Y."/>
            <person name="Begoude B.A."/>
            <person name="Ten Hoopen G.M."/>
            <person name="Coulibaly K."/>
            <person name="Kebe B.I."/>
            <person name="Melnick R.L."/>
            <person name="Guiltinan M.J."/>
            <person name="Tyler B.M."/>
            <person name="Meinhardt L.W."/>
            <person name="Bailey B.A."/>
        </authorList>
    </citation>
    <scope>NUCLEOTIDE SEQUENCE [LARGE SCALE GENOMIC DNA]</scope>
    <source>
        <strain evidence="3">sbr112.9</strain>
    </source>
</reference>
<feature type="compositionally biased region" description="Basic and acidic residues" evidence="1">
    <location>
        <begin position="129"/>
        <end position="145"/>
    </location>
</feature>
<evidence type="ECO:0000313" key="2">
    <source>
        <dbReference type="EMBL" id="POM79915.1"/>
    </source>
</evidence>
<keyword evidence="3" id="KW-1185">Reference proteome</keyword>
<evidence type="ECO:0000313" key="3">
    <source>
        <dbReference type="Proteomes" id="UP000237271"/>
    </source>
</evidence>
<comment type="caution">
    <text evidence="2">The sequence shown here is derived from an EMBL/GenBank/DDBJ whole genome shotgun (WGS) entry which is preliminary data.</text>
</comment>